<dbReference type="EMBL" id="JTKH01000021">
    <property type="protein sequence ID" value="KII77577.1"/>
    <property type="molecule type" value="Genomic_DNA"/>
</dbReference>
<dbReference type="Pfam" id="PF13432">
    <property type="entry name" value="TPR_16"/>
    <property type="match status" value="1"/>
</dbReference>
<dbReference type="SMART" id="SM00028">
    <property type="entry name" value="TPR"/>
    <property type="match status" value="3"/>
</dbReference>
<gene>
    <name evidence="3" type="ORF">OJ16_12045</name>
</gene>
<feature type="compositionally biased region" description="Low complexity" evidence="2">
    <location>
        <begin position="172"/>
        <end position="182"/>
    </location>
</feature>
<feature type="compositionally biased region" description="Polar residues" evidence="2">
    <location>
        <begin position="129"/>
        <end position="141"/>
    </location>
</feature>
<dbReference type="STRING" id="1461322.OJ16_12045"/>
<reference evidence="3 4" key="1">
    <citation type="submission" date="2014-11" db="EMBL/GenBank/DDBJ databases">
        <title>Draft Genome Sequence of Vibrio piscirenalis strains CECT 8603T and CECT 8604, two marine Gammaproteobacterium isolated from cultured gilthead sea bream (Sparus aurata).</title>
        <authorList>
            <person name="Arahal D.R."/>
            <person name="Rodrigo-Torres L."/>
            <person name="Lucena T."/>
            <person name="Pujalte M.J."/>
        </authorList>
    </citation>
    <scope>NUCLEOTIDE SEQUENCE [LARGE SCALE GENOMIC DNA]</scope>
    <source>
        <strain evidence="3 4">DCR 1-4-2</strain>
    </source>
</reference>
<feature type="repeat" description="TPR" evidence="1">
    <location>
        <begin position="205"/>
        <end position="238"/>
    </location>
</feature>
<dbReference type="InterPro" id="IPR011990">
    <property type="entry name" value="TPR-like_helical_dom_sf"/>
</dbReference>
<proteinExistence type="predicted"/>
<feature type="repeat" description="TPR" evidence="1">
    <location>
        <begin position="239"/>
        <end position="272"/>
    </location>
</feature>
<accession>A0A0C2KG39</accession>
<name>A0A0C2KG39_9VIBR</name>
<comment type="caution">
    <text evidence="3">The sequence shown here is derived from an EMBL/GenBank/DDBJ whole genome shotgun (WGS) entry which is preliminary data.</text>
</comment>
<feature type="region of interest" description="Disordered" evidence="2">
    <location>
        <begin position="129"/>
        <end position="187"/>
    </location>
</feature>
<dbReference type="PROSITE" id="PS50005">
    <property type="entry name" value="TPR"/>
    <property type="match status" value="2"/>
</dbReference>
<organism evidence="3 4">
    <name type="scientific">Vibrio renipiscarius</name>
    <dbReference type="NCBI Taxonomy" id="1461322"/>
    <lineage>
        <taxon>Bacteria</taxon>
        <taxon>Pseudomonadati</taxon>
        <taxon>Pseudomonadota</taxon>
        <taxon>Gammaproteobacteria</taxon>
        <taxon>Vibrionales</taxon>
        <taxon>Vibrionaceae</taxon>
        <taxon>Vibrio</taxon>
    </lineage>
</organism>
<dbReference type="RefSeq" id="WP_040990979.1">
    <property type="nucleotide sequence ID" value="NZ_JTKH01000021.1"/>
</dbReference>
<dbReference type="Pfam" id="PF14559">
    <property type="entry name" value="TPR_19"/>
    <property type="match status" value="1"/>
</dbReference>
<protein>
    <submittedName>
        <fullName evidence="3">MSHA biogenesis protein MshN</fullName>
    </submittedName>
</protein>
<dbReference type="AlphaFoldDB" id="A0A0C2KG39"/>
<evidence type="ECO:0000256" key="1">
    <source>
        <dbReference type="PROSITE-ProRule" id="PRU00339"/>
    </source>
</evidence>
<dbReference type="Gene3D" id="1.25.40.10">
    <property type="entry name" value="Tetratricopeptide repeat domain"/>
    <property type="match status" value="2"/>
</dbReference>
<keyword evidence="4" id="KW-1185">Reference proteome</keyword>
<keyword evidence="1" id="KW-0802">TPR repeat</keyword>
<dbReference type="SUPFAM" id="SSF48452">
    <property type="entry name" value="TPR-like"/>
    <property type="match status" value="1"/>
</dbReference>
<dbReference type="OrthoDB" id="5406098at2"/>
<dbReference type="Proteomes" id="UP000031672">
    <property type="component" value="Unassembled WGS sequence"/>
</dbReference>
<dbReference type="InterPro" id="IPR019734">
    <property type="entry name" value="TPR_rpt"/>
</dbReference>
<evidence type="ECO:0000256" key="2">
    <source>
        <dbReference type="SAM" id="MobiDB-lite"/>
    </source>
</evidence>
<accession>A0A0C2NTT4</accession>
<evidence type="ECO:0000313" key="3">
    <source>
        <dbReference type="EMBL" id="KII77577.1"/>
    </source>
</evidence>
<feature type="compositionally biased region" description="Low complexity" evidence="2">
    <location>
        <begin position="142"/>
        <end position="154"/>
    </location>
</feature>
<evidence type="ECO:0000313" key="4">
    <source>
        <dbReference type="Proteomes" id="UP000031672"/>
    </source>
</evidence>
<sequence>MSAINNALSELAKAQTISASSIEKVHVPTIKQKPRWPWLIAGFSLSLAMGGWAMSQQERALQQDDVIQPHQQSAVTSESALAEVASLPSPTAKVTSASDTIYSAPAPIRLPLPEVVDVAPQVSVQASTVQASIVQPTTTQQSESSLSSRASSPSLKPDDAPRFIANVSKPNASESLSEASASPTTDRADGVVVVEQVELTPIQLARKAQERGKKALDANNLADAIEHYNDALRYAPRDSQIRQKLAALYYGKGEVRKAVDLLQKGIAIDHDDMDVRLALSKLLIKEKQNAAALTPLVHLPANPHLDYLSLRAALAQKNNQNALAQESYQQLVAIEPENGRWWLGYGIQLERGFKLPEATSAYQQALNKVGLSSSSQQFIRDRLNVLSTLEEQSNAN</sequence>